<proteinExistence type="predicted"/>
<accession>T0YI10</accession>
<name>T0YI10_9ZZZZ</name>
<reference evidence="1" key="1">
    <citation type="submission" date="2013-08" db="EMBL/GenBank/DDBJ databases">
        <authorList>
            <person name="Mendez C."/>
            <person name="Richter M."/>
            <person name="Ferrer M."/>
            <person name="Sanchez J."/>
        </authorList>
    </citation>
    <scope>NUCLEOTIDE SEQUENCE</scope>
</reference>
<protein>
    <submittedName>
        <fullName evidence="1">Uncharacterized protein</fullName>
    </submittedName>
</protein>
<organism evidence="1">
    <name type="scientific">mine drainage metagenome</name>
    <dbReference type="NCBI Taxonomy" id="410659"/>
    <lineage>
        <taxon>unclassified sequences</taxon>
        <taxon>metagenomes</taxon>
        <taxon>ecological metagenomes</taxon>
    </lineage>
</organism>
<dbReference type="AlphaFoldDB" id="T0YI10"/>
<feature type="non-terminal residue" evidence="1">
    <location>
        <position position="60"/>
    </location>
</feature>
<evidence type="ECO:0000313" key="1">
    <source>
        <dbReference type="EMBL" id="EQD32693.1"/>
    </source>
</evidence>
<reference evidence="1" key="2">
    <citation type="journal article" date="2014" name="ISME J.">
        <title>Microbial stratification in low pH oxic and suboxic macroscopic growths along an acid mine drainage.</title>
        <authorList>
            <person name="Mendez-Garcia C."/>
            <person name="Mesa V."/>
            <person name="Sprenger R.R."/>
            <person name="Richter M."/>
            <person name="Diez M.S."/>
            <person name="Solano J."/>
            <person name="Bargiela R."/>
            <person name="Golyshina O.V."/>
            <person name="Manteca A."/>
            <person name="Ramos J.L."/>
            <person name="Gallego J.R."/>
            <person name="Llorente I."/>
            <person name="Martins Dos Santos V.A."/>
            <person name="Jensen O.N."/>
            <person name="Pelaez A.I."/>
            <person name="Sanchez J."/>
            <person name="Ferrer M."/>
        </authorList>
    </citation>
    <scope>NUCLEOTIDE SEQUENCE</scope>
</reference>
<sequence>MNEELIVLKAGHLRIYVRKSEAFVYYATFVAGENNKIHLDTDDIVIDAGANVGDYTSKSR</sequence>
<dbReference type="EMBL" id="AUZX01014288">
    <property type="protein sequence ID" value="EQD32693.1"/>
    <property type="molecule type" value="Genomic_DNA"/>
</dbReference>
<comment type="caution">
    <text evidence="1">The sequence shown here is derived from an EMBL/GenBank/DDBJ whole genome shotgun (WGS) entry which is preliminary data.</text>
</comment>
<gene>
    <name evidence="1" type="ORF">B1A_19365</name>
</gene>